<evidence type="ECO:0000259" key="13">
    <source>
        <dbReference type="Pfam" id="PF01113"/>
    </source>
</evidence>
<organism evidence="15 16">
    <name type="scientific">Mucilaginibacter paludis DSM 18603</name>
    <dbReference type="NCBI Taxonomy" id="714943"/>
    <lineage>
        <taxon>Bacteria</taxon>
        <taxon>Pseudomonadati</taxon>
        <taxon>Bacteroidota</taxon>
        <taxon>Sphingobacteriia</taxon>
        <taxon>Sphingobacteriales</taxon>
        <taxon>Sphingobacteriaceae</taxon>
        <taxon>Mucilaginibacter</taxon>
    </lineage>
</organism>
<feature type="binding site" evidence="12">
    <location>
        <position position="37"/>
    </location>
    <ligand>
        <name>NAD(+)</name>
        <dbReference type="ChEBI" id="CHEBI:57540"/>
    </ligand>
</feature>
<dbReference type="InterPro" id="IPR000846">
    <property type="entry name" value="DapB_N"/>
</dbReference>
<keyword evidence="2 12" id="KW-0028">Amino-acid biosynthesis</keyword>
<dbReference type="SUPFAM" id="SSF55347">
    <property type="entry name" value="Glyceraldehyde-3-phosphate dehydrogenase-like, C-terminal domain"/>
    <property type="match status" value="1"/>
</dbReference>
<dbReference type="SUPFAM" id="SSF51735">
    <property type="entry name" value="NAD(P)-binding Rossmann-fold domains"/>
    <property type="match status" value="1"/>
</dbReference>
<dbReference type="Gene3D" id="3.40.50.720">
    <property type="entry name" value="NAD(P)-binding Rossmann-like Domain"/>
    <property type="match status" value="1"/>
</dbReference>
<keyword evidence="5 12" id="KW-0560">Oxidoreductase</keyword>
<dbReference type="HOGENOM" id="CLU_047479_1_0_10"/>
<dbReference type="GO" id="GO:0051287">
    <property type="term" value="F:NAD binding"/>
    <property type="evidence" value="ECO:0007669"/>
    <property type="project" value="UniProtKB-UniRule"/>
</dbReference>
<dbReference type="EMBL" id="CM001403">
    <property type="protein sequence ID" value="EHQ25350.1"/>
    <property type="molecule type" value="Genomic_DNA"/>
</dbReference>
<dbReference type="CDD" id="cd02274">
    <property type="entry name" value="DHDPR_N"/>
    <property type="match status" value="1"/>
</dbReference>
<evidence type="ECO:0000256" key="9">
    <source>
        <dbReference type="ARBA" id="ARBA00038983"/>
    </source>
</evidence>
<evidence type="ECO:0000256" key="11">
    <source>
        <dbReference type="ARBA" id="ARBA00049396"/>
    </source>
</evidence>
<comment type="subcellular location">
    <subcellularLocation>
        <location evidence="12">Cytoplasm</location>
    </subcellularLocation>
</comment>
<dbReference type="PANTHER" id="PTHR20836">
    <property type="entry name" value="DIHYDRODIPICOLINATE REDUCTASE"/>
    <property type="match status" value="1"/>
</dbReference>
<dbReference type="InterPro" id="IPR036291">
    <property type="entry name" value="NAD(P)-bd_dom_sf"/>
</dbReference>
<dbReference type="GO" id="GO:0050661">
    <property type="term" value="F:NADP binding"/>
    <property type="evidence" value="ECO:0007669"/>
    <property type="project" value="UniProtKB-UniRule"/>
</dbReference>
<protein>
    <recommendedName>
        <fullName evidence="9 12">4-hydroxy-tetrahydrodipicolinate reductase</fullName>
        <shortName evidence="12">HTPA reductase</shortName>
        <ecNumber evidence="9 12">1.17.1.8</ecNumber>
    </recommendedName>
</protein>
<dbReference type="HAMAP" id="MF_00102">
    <property type="entry name" value="DapB"/>
    <property type="match status" value="1"/>
</dbReference>
<evidence type="ECO:0000256" key="5">
    <source>
        <dbReference type="ARBA" id="ARBA00023002"/>
    </source>
</evidence>
<comment type="pathway">
    <text evidence="8 12">Amino-acid biosynthesis; L-lysine biosynthesis via DAP pathway; (S)-tetrahydrodipicolinate from L-aspartate: step 4/4.</text>
</comment>
<feature type="domain" description="Dihydrodipicolinate reductase N-terminal" evidence="13">
    <location>
        <begin position="1"/>
        <end position="103"/>
    </location>
</feature>
<dbReference type="AlphaFoldDB" id="H1YFV9"/>
<feature type="binding site" evidence="12">
    <location>
        <begin position="75"/>
        <end position="77"/>
    </location>
    <ligand>
        <name>NAD(+)</name>
        <dbReference type="ChEBI" id="CHEBI:57540"/>
    </ligand>
</feature>
<comment type="catalytic activity">
    <reaction evidence="11 12">
        <text>(S)-2,3,4,5-tetrahydrodipicolinate + NAD(+) + H2O = (2S,4S)-4-hydroxy-2,3,4,5-tetrahydrodipicolinate + NADH + H(+)</text>
        <dbReference type="Rhea" id="RHEA:35323"/>
        <dbReference type="ChEBI" id="CHEBI:15377"/>
        <dbReference type="ChEBI" id="CHEBI:15378"/>
        <dbReference type="ChEBI" id="CHEBI:16845"/>
        <dbReference type="ChEBI" id="CHEBI:57540"/>
        <dbReference type="ChEBI" id="CHEBI:57945"/>
        <dbReference type="ChEBI" id="CHEBI:67139"/>
        <dbReference type="EC" id="1.17.1.8"/>
    </reaction>
</comment>
<feature type="binding site" evidence="12">
    <location>
        <begin position="145"/>
        <end position="146"/>
    </location>
    <ligand>
        <name>(S)-2,3,4,5-tetrahydrodipicolinate</name>
        <dbReference type="ChEBI" id="CHEBI:16845"/>
    </ligand>
</feature>
<sequence>MKIALLGYGKMGKIIEQIALDRKHEIVLKIDYTNLDELTVDNLTKADVAIEFSTPDSVLNNIRQCFEAKVPIIIGTTGWYGQLQQIKDECIKTNNALLYASNFSVGVNIFFHMNQILAKLMNRYPYYEVQVEEIHHVQKLDSPSGTAMTIAEGIIDNLDSKTEWVNVLQENGDEPIDAVKSNQLLIESLRIDSVPGTHTVIYDSEVDMIEFKHTAHNRSGFALGAVLAAEWIQNKKGFFTASDMFNFDVK</sequence>
<keyword evidence="16" id="KW-1185">Reference proteome</keyword>
<feature type="active site" description="Proton donor" evidence="12">
    <location>
        <position position="139"/>
    </location>
</feature>
<keyword evidence="7 12" id="KW-0457">Lysine biosynthesis</keyword>
<evidence type="ECO:0000256" key="3">
    <source>
        <dbReference type="ARBA" id="ARBA00022857"/>
    </source>
</evidence>
<dbReference type="NCBIfam" id="TIGR00036">
    <property type="entry name" value="dapB"/>
    <property type="match status" value="1"/>
</dbReference>
<feature type="active site" description="Proton donor/acceptor" evidence="12">
    <location>
        <position position="135"/>
    </location>
</feature>
<evidence type="ECO:0000256" key="10">
    <source>
        <dbReference type="ARBA" id="ARBA00049080"/>
    </source>
</evidence>
<dbReference type="STRING" id="714943.Mucpa_1185"/>
<comment type="catalytic activity">
    <reaction evidence="10 12">
        <text>(S)-2,3,4,5-tetrahydrodipicolinate + NADP(+) + H2O = (2S,4S)-4-hydroxy-2,3,4,5-tetrahydrodipicolinate + NADPH + H(+)</text>
        <dbReference type="Rhea" id="RHEA:35331"/>
        <dbReference type="ChEBI" id="CHEBI:15377"/>
        <dbReference type="ChEBI" id="CHEBI:15378"/>
        <dbReference type="ChEBI" id="CHEBI:16845"/>
        <dbReference type="ChEBI" id="CHEBI:57783"/>
        <dbReference type="ChEBI" id="CHEBI:58349"/>
        <dbReference type="ChEBI" id="CHEBI:67139"/>
        <dbReference type="EC" id="1.17.1.8"/>
    </reaction>
</comment>
<feature type="binding site" evidence="12">
    <location>
        <begin position="100"/>
        <end position="103"/>
    </location>
    <ligand>
        <name>NAD(+)</name>
        <dbReference type="ChEBI" id="CHEBI:57540"/>
    </ligand>
</feature>
<keyword evidence="3 12" id="KW-0521">NADP</keyword>
<proteinExistence type="inferred from homology"/>
<evidence type="ECO:0000259" key="14">
    <source>
        <dbReference type="Pfam" id="PF05173"/>
    </source>
</evidence>
<dbReference type="EC" id="1.17.1.8" evidence="9 12"/>
<dbReference type="GO" id="GO:0005829">
    <property type="term" value="C:cytosol"/>
    <property type="evidence" value="ECO:0007669"/>
    <property type="project" value="TreeGrafter"/>
</dbReference>
<evidence type="ECO:0000256" key="7">
    <source>
        <dbReference type="ARBA" id="ARBA00023154"/>
    </source>
</evidence>
<dbReference type="GO" id="GO:0008839">
    <property type="term" value="F:4-hydroxy-tetrahydrodipicolinate reductase"/>
    <property type="evidence" value="ECO:0007669"/>
    <property type="project" value="UniProtKB-UniRule"/>
</dbReference>
<keyword evidence="6 12" id="KW-0520">NAD</keyword>
<dbReference type="GO" id="GO:0009089">
    <property type="term" value="P:lysine biosynthetic process via diaminopimelate"/>
    <property type="evidence" value="ECO:0007669"/>
    <property type="project" value="UniProtKB-UniRule"/>
</dbReference>
<evidence type="ECO:0000313" key="15">
    <source>
        <dbReference type="EMBL" id="EHQ25350.1"/>
    </source>
</evidence>
<evidence type="ECO:0000256" key="2">
    <source>
        <dbReference type="ARBA" id="ARBA00022605"/>
    </source>
</evidence>
<evidence type="ECO:0000256" key="6">
    <source>
        <dbReference type="ARBA" id="ARBA00023027"/>
    </source>
</evidence>
<accession>H1YFV9</accession>
<dbReference type="RefSeq" id="WP_008505054.1">
    <property type="nucleotide sequence ID" value="NZ_CM001403.1"/>
</dbReference>
<evidence type="ECO:0000256" key="8">
    <source>
        <dbReference type="ARBA" id="ARBA00037922"/>
    </source>
</evidence>
<keyword evidence="4 12" id="KW-0220">Diaminopimelate biosynthesis</keyword>
<dbReference type="Gene3D" id="3.30.360.10">
    <property type="entry name" value="Dihydrodipicolinate Reductase, domain 2"/>
    <property type="match status" value="1"/>
</dbReference>
<dbReference type="PIRSF" id="PIRSF000161">
    <property type="entry name" value="DHPR"/>
    <property type="match status" value="1"/>
</dbReference>
<comment type="subunit">
    <text evidence="12">Homotetramer.</text>
</comment>
<evidence type="ECO:0000256" key="1">
    <source>
        <dbReference type="ARBA" id="ARBA00006642"/>
    </source>
</evidence>
<dbReference type="Pfam" id="PF01113">
    <property type="entry name" value="DapB_N"/>
    <property type="match status" value="1"/>
</dbReference>
<dbReference type="Proteomes" id="UP000002774">
    <property type="component" value="Chromosome"/>
</dbReference>
<dbReference type="PANTHER" id="PTHR20836:SF0">
    <property type="entry name" value="4-HYDROXY-TETRAHYDRODIPICOLINATE REDUCTASE 1, CHLOROPLASTIC-RELATED"/>
    <property type="match status" value="1"/>
</dbReference>
<gene>
    <name evidence="12" type="primary">dapB</name>
    <name evidence="15" type="ORF">Mucpa_1185</name>
</gene>
<evidence type="ECO:0000313" key="16">
    <source>
        <dbReference type="Proteomes" id="UP000002774"/>
    </source>
</evidence>
<dbReference type="Pfam" id="PF05173">
    <property type="entry name" value="DapB_C"/>
    <property type="match status" value="1"/>
</dbReference>
<dbReference type="InterPro" id="IPR023940">
    <property type="entry name" value="DHDPR_bac"/>
</dbReference>
<comment type="caution">
    <text evidence="12">Lacks conserved residue(s) required for the propagation of feature annotation.</text>
</comment>
<dbReference type="GO" id="GO:0019877">
    <property type="term" value="P:diaminopimelate biosynthetic process"/>
    <property type="evidence" value="ECO:0007669"/>
    <property type="project" value="UniProtKB-UniRule"/>
</dbReference>
<evidence type="ECO:0000256" key="4">
    <source>
        <dbReference type="ARBA" id="ARBA00022915"/>
    </source>
</evidence>
<comment type="caution">
    <text evidence="12">Was originally thought to be a dihydrodipicolinate reductase (DHDPR), catalyzing the conversion of dihydrodipicolinate to tetrahydrodipicolinate. However, it was shown in E.coli that the substrate of the enzymatic reaction is not dihydrodipicolinate (DHDP) but in fact (2S,4S)-4-hydroxy-2,3,4,5-tetrahydrodipicolinic acid (HTPA), the product released by the DapA-catalyzed reaction.</text>
</comment>
<name>H1YFV9_9SPHI</name>
<dbReference type="OrthoDB" id="9790352at2"/>
<reference evidence="15" key="1">
    <citation type="submission" date="2011-09" db="EMBL/GenBank/DDBJ databases">
        <title>The permanent draft genome of Mucilaginibacter paludis DSM 18603.</title>
        <authorList>
            <consortium name="US DOE Joint Genome Institute (JGI-PGF)"/>
            <person name="Lucas S."/>
            <person name="Han J."/>
            <person name="Lapidus A."/>
            <person name="Bruce D."/>
            <person name="Goodwin L."/>
            <person name="Pitluck S."/>
            <person name="Peters L."/>
            <person name="Kyrpides N."/>
            <person name="Mavromatis K."/>
            <person name="Ivanova N."/>
            <person name="Mikhailova N."/>
            <person name="Held B."/>
            <person name="Detter J.C."/>
            <person name="Tapia R."/>
            <person name="Han C."/>
            <person name="Land M."/>
            <person name="Hauser L."/>
            <person name="Markowitz V."/>
            <person name="Cheng J.-F."/>
            <person name="Hugenholtz P."/>
            <person name="Woyke T."/>
            <person name="Wu D."/>
            <person name="Tindall B."/>
            <person name="Brambilla E."/>
            <person name="Klenk H.-P."/>
            <person name="Eisen J.A."/>
        </authorList>
    </citation>
    <scope>NUCLEOTIDE SEQUENCE [LARGE SCALE GENOMIC DNA]</scope>
    <source>
        <strain evidence="15">DSM 18603</strain>
    </source>
</reference>
<comment type="function">
    <text evidence="12">Catalyzes the conversion of 4-hydroxy-tetrahydrodipicolinate (HTPA) to tetrahydrodipicolinate.</text>
</comment>
<dbReference type="InterPro" id="IPR022663">
    <property type="entry name" value="DapB_C"/>
</dbReference>
<comment type="similarity">
    <text evidence="1 12">Belongs to the DapB family.</text>
</comment>
<dbReference type="GO" id="GO:0016726">
    <property type="term" value="F:oxidoreductase activity, acting on CH or CH2 groups, NAD or NADP as acceptor"/>
    <property type="evidence" value="ECO:0007669"/>
    <property type="project" value="UniProtKB-UniRule"/>
</dbReference>
<dbReference type="UniPathway" id="UPA00034">
    <property type="reaction ID" value="UER00018"/>
</dbReference>
<keyword evidence="12" id="KW-0963">Cytoplasm</keyword>
<dbReference type="eggNOG" id="COG0289">
    <property type="taxonomic scope" value="Bacteria"/>
</dbReference>
<feature type="binding site" evidence="12">
    <location>
        <position position="136"/>
    </location>
    <ligand>
        <name>(S)-2,3,4,5-tetrahydrodipicolinate</name>
        <dbReference type="ChEBI" id="CHEBI:16845"/>
    </ligand>
</feature>
<feature type="domain" description="Dihydrodipicolinate reductase C-terminal" evidence="14">
    <location>
        <begin position="106"/>
        <end position="244"/>
    </location>
</feature>
<evidence type="ECO:0000256" key="12">
    <source>
        <dbReference type="HAMAP-Rule" id="MF_00102"/>
    </source>
</evidence>